<dbReference type="PANTHER" id="PTHR34385:SF1">
    <property type="entry name" value="PEPTIDOGLYCAN L-ALANYL-D-GLUTAMATE ENDOPEPTIDASE CWLK"/>
    <property type="match status" value="1"/>
</dbReference>
<organism evidence="3 4">
    <name type="scientific">Croceibacter atlanticus (strain ATCC BAA-628 / JCM 21780 / CIP 108009 / IAM 15332 / KCTC 12090 / HTCC2559)</name>
    <dbReference type="NCBI Taxonomy" id="216432"/>
    <lineage>
        <taxon>Bacteria</taxon>
        <taxon>Pseudomonadati</taxon>
        <taxon>Bacteroidota</taxon>
        <taxon>Flavobacteriia</taxon>
        <taxon>Flavobacteriales</taxon>
        <taxon>Flavobacteriaceae</taxon>
        <taxon>Croceibacter</taxon>
    </lineage>
</organism>
<dbReference type="STRING" id="216432.CA2559_09648"/>
<dbReference type="GeneID" id="89453674"/>
<dbReference type="Gene3D" id="3.30.1380.10">
    <property type="match status" value="1"/>
</dbReference>
<dbReference type="CDD" id="cd14847">
    <property type="entry name" value="DD-carboxypeptidase_like"/>
    <property type="match status" value="1"/>
</dbReference>
<name>A3U902_CROAH</name>
<keyword evidence="3" id="KW-0378">Hydrolase</keyword>
<feature type="signal peptide" evidence="1">
    <location>
        <begin position="1"/>
        <end position="27"/>
    </location>
</feature>
<dbReference type="Proteomes" id="UP000002297">
    <property type="component" value="Chromosome"/>
</dbReference>
<evidence type="ECO:0000259" key="2">
    <source>
        <dbReference type="Pfam" id="PF02557"/>
    </source>
</evidence>
<feature type="domain" description="D-alanyl-D-alanine carboxypeptidase-like core" evidence="2">
    <location>
        <begin position="50"/>
        <end position="192"/>
    </location>
</feature>
<feature type="chain" id="PRO_5002659089" evidence="1">
    <location>
        <begin position="28"/>
        <end position="243"/>
    </location>
</feature>
<dbReference type="OrthoDB" id="9792074at2"/>
<evidence type="ECO:0000256" key="1">
    <source>
        <dbReference type="SAM" id="SignalP"/>
    </source>
</evidence>
<dbReference type="InterPro" id="IPR003709">
    <property type="entry name" value="VanY-like_core_dom"/>
</dbReference>
<dbReference type="SUPFAM" id="SSF55166">
    <property type="entry name" value="Hedgehog/DD-peptidase"/>
    <property type="match status" value="1"/>
</dbReference>
<dbReference type="HOGENOM" id="CLU_081855_0_0_10"/>
<dbReference type="GO" id="GO:0006508">
    <property type="term" value="P:proteolysis"/>
    <property type="evidence" value="ECO:0007669"/>
    <property type="project" value="InterPro"/>
</dbReference>
<keyword evidence="3" id="KW-0121">Carboxypeptidase</keyword>
<sequence>MNRRHFIKCSSAIGALTMLPISLWSQATTVYSKDILTGKGNPQLFGDGYRLQEKAHKAFKAMKSEALKENINIQVVSSYRNFDHQKRIWESKYARFTKQGLNPNQVISKIIEYSTIPGTSRHHWGTDLDIIDANSTYKGDVLVPSKFHGTGPFCKLKEWMDNNAANFGFKLVYTDNPAREGFKYEPWHYSFAEISKPMLSEYRNIDLKSFLKEEKLSGSSIITSKFIDDYITKNILDINPELL</sequence>
<dbReference type="InterPro" id="IPR052179">
    <property type="entry name" value="DD-CPase-like"/>
</dbReference>
<evidence type="ECO:0000313" key="3">
    <source>
        <dbReference type="EMBL" id="EAP86288.1"/>
    </source>
</evidence>
<dbReference type="EMBL" id="CP002046">
    <property type="protein sequence ID" value="EAP86288.1"/>
    <property type="molecule type" value="Genomic_DNA"/>
</dbReference>
<proteinExistence type="predicted"/>
<protein>
    <submittedName>
        <fullName evidence="3">D-alanyl-D-alanine carboxypeptidase</fullName>
    </submittedName>
</protein>
<keyword evidence="1" id="KW-0732">Signal</keyword>
<evidence type="ECO:0000313" key="4">
    <source>
        <dbReference type="Proteomes" id="UP000002297"/>
    </source>
</evidence>
<keyword evidence="3" id="KW-0645">Protease</keyword>
<gene>
    <name evidence="3" type="ordered locus">CA2559_09648</name>
</gene>
<dbReference type="Pfam" id="PF02557">
    <property type="entry name" value="VanY"/>
    <property type="match status" value="1"/>
</dbReference>
<dbReference type="PANTHER" id="PTHR34385">
    <property type="entry name" value="D-ALANYL-D-ALANINE CARBOXYPEPTIDASE"/>
    <property type="match status" value="1"/>
</dbReference>
<accession>A3U902</accession>
<keyword evidence="4" id="KW-1185">Reference proteome</keyword>
<dbReference type="InterPro" id="IPR009045">
    <property type="entry name" value="Zn_M74/Hedgehog-like"/>
</dbReference>
<dbReference type="eggNOG" id="COG1876">
    <property type="taxonomic scope" value="Bacteria"/>
</dbReference>
<dbReference type="AlphaFoldDB" id="A3U902"/>
<dbReference type="GO" id="GO:0004180">
    <property type="term" value="F:carboxypeptidase activity"/>
    <property type="evidence" value="ECO:0007669"/>
    <property type="project" value="UniProtKB-KW"/>
</dbReference>
<reference evidence="3 4" key="1">
    <citation type="journal article" date="2010" name="J. Bacteriol.">
        <title>The complete genome sequence of Croceibacter atlanticus HTCC2559T.</title>
        <authorList>
            <person name="Oh H.M."/>
            <person name="Kang I."/>
            <person name="Ferriera S."/>
            <person name="Giovannoni S.J."/>
            <person name="Cho J.C."/>
        </authorList>
    </citation>
    <scope>NUCLEOTIDE SEQUENCE [LARGE SCALE GENOMIC DNA]</scope>
    <source>
        <strain evidence="4">ATCC BAA-628 / HTCC2559 / KCTC 12090</strain>
    </source>
</reference>
<dbReference type="KEGG" id="cat:CA2559_09648"/>
<dbReference type="RefSeq" id="WP_013187673.1">
    <property type="nucleotide sequence ID" value="NC_014230.1"/>
</dbReference>